<feature type="compositionally biased region" description="Polar residues" evidence="1">
    <location>
        <begin position="612"/>
        <end position="622"/>
    </location>
</feature>
<feature type="compositionally biased region" description="Polar residues" evidence="1">
    <location>
        <begin position="96"/>
        <end position="112"/>
    </location>
</feature>
<accession>A0A6A3JTL2</accession>
<feature type="compositionally biased region" description="Basic and acidic residues" evidence="1">
    <location>
        <begin position="1160"/>
        <end position="1171"/>
    </location>
</feature>
<comment type="caution">
    <text evidence="2">The sequence shown here is derived from an EMBL/GenBank/DDBJ whole genome shotgun (WGS) entry which is preliminary data.</text>
</comment>
<evidence type="ECO:0000313" key="2">
    <source>
        <dbReference type="EMBL" id="KAE8995785.1"/>
    </source>
</evidence>
<feature type="compositionally biased region" description="Low complexity" evidence="1">
    <location>
        <begin position="528"/>
        <end position="537"/>
    </location>
</feature>
<gene>
    <name evidence="2" type="ORF">PR002_g19513</name>
</gene>
<feature type="compositionally biased region" description="Polar residues" evidence="1">
    <location>
        <begin position="575"/>
        <end position="599"/>
    </location>
</feature>
<dbReference type="EMBL" id="QXFU01001772">
    <property type="protein sequence ID" value="KAE8995785.1"/>
    <property type="molecule type" value="Genomic_DNA"/>
</dbReference>
<feature type="compositionally biased region" description="Low complexity" evidence="1">
    <location>
        <begin position="746"/>
        <end position="758"/>
    </location>
</feature>
<organism evidence="2 3">
    <name type="scientific">Phytophthora rubi</name>
    <dbReference type="NCBI Taxonomy" id="129364"/>
    <lineage>
        <taxon>Eukaryota</taxon>
        <taxon>Sar</taxon>
        <taxon>Stramenopiles</taxon>
        <taxon>Oomycota</taxon>
        <taxon>Peronosporomycetes</taxon>
        <taxon>Peronosporales</taxon>
        <taxon>Peronosporaceae</taxon>
        <taxon>Phytophthora</taxon>
    </lineage>
</organism>
<feature type="region of interest" description="Disordered" evidence="1">
    <location>
        <begin position="517"/>
        <end position="825"/>
    </location>
</feature>
<feature type="compositionally biased region" description="Basic and acidic residues" evidence="1">
    <location>
        <begin position="643"/>
        <end position="652"/>
    </location>
</feature>
<feature type="compositionally biased region" description="Acidic residues" evidence="1">
    <location>
        <begin position="662"/>
        <end position="677"/>
    </location>
</feature>
<dbReference type="OrthoDB" id="127577at2759"/>
<proteinExistence type="predicted"/>
<feature type="compositionally biased region" description="Pro residues" evidence="1">
    <location>
        <begin position="759"/>
        <end position="768"/>
    </location>
</feature>
<reference evidence="2 3" key="1">
    <citation type="submission" date="2018-09" db="EMBL/GenBank/DDBJ databases">
        <title>Genomic investigation of the strawberry pathogen Phytophthora fragariae indicates pathogenicity is determined by transcriptional variation in three key races.</title>
        <authorList>
            <person name="Adams T.M."/>
            <person name="Armitage A.D."/>
            <person name="Sobczyk M.K."/>
            <person name="Bates H.J."/>
            <person name="Dunwell J.M."/>
            <person name="Nellist C.F."/>
            <person name="Harrison R.J."/>
        </authorList>
    </citation>
    <scope>NUCLEOTIDE SEQUENCE [LARGE SCALE GENOMIC DNA]</scope>
    <source>
        <strain evidence="2 3">SCRP324</strain>
    </source>
</reference>
<evidence type="ECO:0000256" key="1">
    <source>
        <dbReference type="SAM" id="MobiDB-lite"/>
    </source>
</evidence>
<evidence type="ECO:0008006" key="4">
    <source>
        <dbReference type="Google" id="ProtNLM"/>
    </source>
</evidence>
<dbReference type="Proteomes" id="UP000435112">
    <property type="component" value="Unassembled WGS sequence"/>
</dbReference>
<feature type="compositionally biased region" description="Polar residues" evidence="1">
    <location>
        <begin position="698"/>
        <end position="707"/>
    </location>
</feature>
<evidence type="ECO:0000313" key="3">
    <source>
        <dbReference type="Proteomes" id="UP000435112"/>
    </source>
</evidence>
<feature type="compositionally biased region" description="Basic residues" evidence="1">
    <location>
        <begin position="625"/>
        <end position="639"/>
    </location>
</feature>
<feature type="compositionally biased region" description="Polar residues" evidence="1">
    <location>
        <begin position="723"/>
        <end position="735"/>
    </location>
</feature>
<sequence length="1388" mass="153116">MTTVSPTDNGGRGHRPPDPQGGRNSVTEPSQMPAHEDQQPTNTGGVWCGPHEEIATPQELPTRRPALVTTPSDARGGRRTTGADEGTGAQPASPDAAQTANYRTGTPTSSYASVVRRGQEQQETGLAPVPTTIAGKWSPRHKQLLLETLACDWISPSTPVDTPAQANMRKVAMEPSKVHANTALRARTQMEMETLLAYLNETLELPHPPNFIKATLPVLQRAIIEQYHGIHLETPLTADVDPRARLRKSMTHNTILGMLYAANGDTARGRQMISRLMEDVKRLHFDGIHTLTFVFNSERVAHLYKGLAFRLNGACLELEDTSEDQEIGTYRHASLRRQYAVRIYGAEDLGLVVLLAALSQLPGVQVVDAERPRTESTDIIDNRFFLLRFPDEHCPDQLRGVTKIQLHGQLVTVHHHVVHQRLPCARCYAPYHTTGYCKANPAHLDATRAKFKRTYSGQLPEYDVGKAVLYHHSDGESLSNFLTRLQQEVTQPMVPSDGTPETSTRVELVATVPSPAAGAQLAETSRSAPNGATPAPKAGGGPNAGLLPDTDVFKTVMRRPQKPQTDAQTGGHIQPGTQQRSATGASTNDNQTRATTTDLATGGRDKRPPTRFQPTNQRQNGQRRAPGKGKGKATAKKAAKPPAFEKFKRDLAIGKYNLLDNGDSDDNAEDSEQEPDEAPYAYDPAPFTPYEAGDGRVDTSQAPTANATGRVEEDSAIVDTEMTDGSQTAENPTGDNTEDDIMASAPESLLSSYIGSSPPSSPRSPAPTPGSEFPYSLASTMDEDNQFVPETDGSQEEATQSPGRVPQAKHEELAQPTGPSMSQDGFTIEQVAPAPGMPQQLPVFLMPFNGTLTEVPPNGQCAYTALYATMTSTYETELKFTKDVVQGANVLKRSVYTLMLANLANDVDCNVVDPCRELRRLYPSQPPPTDKAVATAMLYDHYKQERARTVNAHVPSEFWAGPEVLRAMAQFLREPLFVLESNTHNDAHVQRYCYQDYVLPNGDIHETGCGGAVDDATAKSMLANYARLHVMPVFLVLKRHEGHFYGVHHGDVSTKWQAEGDEVFTKEHCTSHSWYAEVLAHHEYSREKLGQTDAISDTAETNEVLIGAMERRERLDVVHDRLQLQRLDSAPYDIGILDGGLRAEEDRLRKLAGYTGRGPTEPEARPGRPRADGVATRRASISPLGRVARATMQRILNSIHLDPELVSDRSKLRHLQAENDKARLDWRRHLPRSKTPHGLPTEGDADFLTLARWLLPHRELLHELFSYVPYPELVVKGLPADLLLHWGEMEVYDAQTAILRALLIQEAPPNMAKEYCRTWLAACTTEGGSTRDRVIARDPTRWTRLCNMYSAAPCGARPPELRDDQWHILHLLPHVVWIWSATSWGEPR</sequence>
<feature type="region of interest" description="Disordered" evidence="1">
    <location>
        <begin position="1153"/>
        <end position="1176"/>
    </location>
</feature>
<feature type="region of interest" description="Disordered" evidence="1">
    <location>
        <begin position="1"/>
        <end position="134"/>
    </location>
</feature>
<protein>
    <recommendedName>
        <fullName evidence="4">OTU domain-containing protein</fullName>
    </recommendedName>
</protein>
<name>A0A6A3JTL2_9STRA</name>